<dbReference type="AlphaFoldDB" id="A0A376B841"/>
<keyword evidence="6 7" id="KW-0472">Membrane</keyword>
<dbReference type="InterPro" id="IPR043519">
    <property type="entry name" value="NT_sf"/>
</dbReference>
<dbReference type="GO" id="GO:0140053">
    <property type="term" value="P:mitochondrial gene expression"/>
    <property type="evidence" value="ECO:0007669"/>
    <property type="project" value="UniProtKB-UniRule"/>
</dbReference>
<comment type="function">
    <text evidence="7">Mitochondrial mRNA stabilization factor.</text>
</comment>
<dbReference type="PANTHER" id="PTHR28087">
    <property type="entry name" value="ATPASE SYNTHESIS PROTEIN 25, MITOCHONDRIAL"/>
    <property type="match status" value="1"/>
</dbReference>
<evidence type="ECO:0000256" key="3">
    <source>
        <dbReference type="ARBA" id="ARBA00022792"/>
    </source>
</evidence>
<keyword evidence="10" id="KW-1185">Reference proteome</keyword>
<evidence type="ECO:0000256" key="7">
    <source>
        <dbReference type="RuleBase" id="RU367062"/>
    </source>
</evidence>
<dbReference type="GO" id="GO:0048255">
    <property type="term" value="P:mRNA stabilization"/>
    <property type="evidence" value="ECO:0007669"/>
    <property type="project" value="TreeGrafter"/>
</dbReference>
<dbReference type="Pfam" id="PF02410">
    <property type="entry name" value="RsfS"/>
    <property type="match status" value="1"/>
</dbReference>
<feature type="region of interest" description="Disordered" evidence="8">
    <location>
        <begin position="224"/>
        <end position="243"/>
    </location>
</feature>
<comment type="similarity">
    <text evidence="2 7">Belongs to the ATP25 family.</text>
</comment>
<evidence type="ECO:0000313" key="9">
    <source>
        <dbReference type="EMBL" id="SSD60674.1"/>
    </source>
</evidence>
<evidence type="ECO:0000256" key="1">
    <source>
        <dbReference type="ARBA" id="ARBA00004443"/>
    </source>
</evidence>
<accession>A0A376B841</accession>
<organism evidence="9 10">
    <name type="scientific">Saccharomycodes ludwigii</name>
    <dbReference type="NCBI Taxonomy" id="36035"/>
    <lineage>
        <taxon>Eukaryota</taxon>
        <taxon>Fungi</taxon>
        <taxon>Dikarya</taxon>
        <taxon>Ascomycota</taxon>
        <taxon>Saccharomycotina</taxon>
        <taxon>Saccharomycetes</taxon>
        <taxon>Saccharomycodales</taxon>
        <taxon>Saccharomycodaceae</taxon>
        <taxon>Saccharomycodes</taxon>
    </lineage>
</organism>
<dbReference type="Proteomes" id="UP000262825">
    <property type="component" value="Unassembled WGS sequence"/>
</dbReference>
<reference evidence="10" key="1">
    <citation type="submission" date="2018-06" db="EMBL/GenBank/DDBJ databases">
        <authorList>
            <person name="Guldener U."/>
        </authorList>
    </citation>
    <scope>NUCLEOTIDE SEQUENCE [LARGE SCALE GENOMIC DNA]</scope>
    <source>
        <strain evidence="10">UTAD17</strain>
    </source>
</reference>
<dbReference type="OrthoDB" id="107372at2759"/>
<dbReference type="Gene3D" id="3.30.460.10">
    <property type="entry name" value="Beta Polymerase, domain 2"/>
    <property type="match status" value="1"/>
</dbReference>
<dbReference type="EMBL" id="UFAJ01000417">
    <property type="protein sequence ID" value="SSD60674.1"/>
    <property type="molecule type" value="Genomic_DNA"/>
</dbReference>
<evidence type="ECO:0000256" key="8">
    <source>
        <dbReference type="SAM" id="MobiDB-lite"/>
    </source>
</evidence>
<keyword evidence="4 7" id="KW-0809">Transit peptide</keyword>
<comment type="subcellular location">
    <subcellularLocation>
        <location evidence="1 7">Mitochondrion inner membrane</location>
        <topology evidence="1 7">Peripheral membrane protein</topology>
        <orientation evidence="1 7">Matrix side</orientation>
    </subcellularLocation>
</comment>
<name>A0A376B841_9ASCO</name>
<dbReference type="GO" id="GO:0005743">
    <property type="term" value="C:mitochondrial inner membrane"/>
    <property type="evidence" value="ECO:0007669"/>
    <property type="project" value="UniProtKB-SubCell"/>
</dbReference>
<dbReference type="SUPFAM" id="SSF81301">
    <property type="entry name" value="Nucleotidyltransferase"/>
    <property type="match status" value="1"/>
</dbReference>
<evidence type="ECO:0000256" key="6">
    <source>
        <dbReference type="ARBA" id="ARBA00023136"/>
    </source>
</evidence>
<dbReference type="VEuPathDB" id="FungiDB:SCODWIG_02435"/>
<evidence type="ECO:0000313" key="10">
    <source>
        <dbReference type="Proteomes" id="UP000262825"/>
    </source>
</evidence>
<keyword evidence="5 7" id="KW-0496">Mitochondrion</keyword>
<evidence type="ECO:0000256" key="2">
    <source>
        <dbReference type="ARBA" id="ARBA00010787"/>
    </source>
</evidence>
<keyword evidence="3 7" id="KW-0999">Mitochondrion inner membrane</keyword>
<proteinExistence type="inferred from homology"/>
<dbReference type="InterPro" id="IPR040152">
    <property type="entry name" value="Atp25"/>
</dbReference>
<evidence type="ECO:0000256" key="5">
    <source>
        <dbReference type="ARBA" id="ARBA00023128"/>
    </source>
</evidence>
<dbReference type="PANTHER" id="PTHR28087:SF1">
    <property type="entry name" value="ATPASE SYNTHESIS PROTEIN 25, MITOCHONDRIAL"/>
    <property type="match status" value="1"/>
</dbReference>
<evidence type="ECO:0000256" key="4">
    <source>
        <dbReference type="ARBA" id="ARBA00022946"/>
    </source>
</evidence>
<sequence>MLRSMFSQTYKTTPISRNVIIRTFKQSSLIHDNMNSTITNPNTTTTTTTTKSNNNISTDKVIDLENQINGVSSKIISNKPWYLRLAEEQKNFKKNNANQNSTSLSSSEIKYPSYYYDNSNTGINSDKANTILNDKIKPLCEYLRDDLGLDNIIIFDNELTHDTFSGHVFTKFIILSTAKSNRHASSCVMKVKRYLKNSQKREEYVDIHVEGDMTSNSRKRIIRRLNRKNNLGSSTNSKNSKGDDGISDWQLIELREENIIINIMTQEKRRNMNLEELYCTKSELSLYSNTSFAEHDADSTGRIQDMQSNLLNVDDLDNVLLRLRKNLAMRNQKRMYSTDTKAIDDARKVTELNALLKVQDFQTIFNEKSGFIALDASGNCTNKSLIPAYLETINKALLNTNFKIEQEKNGRIMMSKDWYKLYNLMWSQLQRNHVDYENYDRLWKLRLEFVQMLSIIEPEHIHKYFIDGYLNLKLLTSGSCTLEMSEVLTVWKNILVIYGGKNNTKSFKYLDEILKIVDDLLFVGRNGAQIHQHIYEIFALSIISCTVIPSPFYPQIIKYVTTRYSNFLIESGISFEDQFFLKTQLNGLILRQLFSQQEKHSFIFKLWESSDVVNGSRNWIEMLEQLNDCEDGKLVHEFISRGFLLELERDLQLLKGSRTEDGCYSFTEEQIQLLDVLKKKLLSKYRQK</sequence>
<gene>
    <name evidence="9" type="ORF">SCODWIG_02435</name>
</gene>
<protein>
    <recommendedName>
        <fullName evidence="7">ATPase synthesis protein 25</fullName>
    </recommendedName>
</protein>